<comment type="caution">
    <text evidence="1">The sequence shown here is derived from an EMBL/GenBank/DDBJ whole genome shotgun (WGS) entry which is preliminary data.</text>
</comment>
<proteinExistence type="predicted"/>
<dbReference type="AlphaFoldDB" id="A0A225WAZ5"/>
<dbReference type="OrthoDB" id="102625at2759"/>
<name>A0A225WAZ5_9STRA</name>
<dbReference type="Proteomes" id="UP000198211">
    <property type="component" value="Unassembled WGS sequence"/>
</dbReference>
<reference evidence="2" key="1">
    <citation type="submission" date="2017-03" db="EMBL/GenBank/DDBJ databases">
        <title>Phytopthora megakarya and P. palmivora, two closely related causual agents of cacao black pod achieved similar genome size and gene model numbers by different mechanisms.</title>
        <authorList>
            <person name="Ali S."/>
            <person name="Shao J."/>
            <person name="Larry D.J."/>
            <person name="Kronmiller B."/>
            <person name="Shen D."/>
            <person name="Strem M.D."/>
            <person name="Melnick R.L."/>
            <person name="Guiltinan M.J."/>
            <person name="Tyler B.M."/>
            <person name="Meinhardt L.W."/>
            <person name="Bailey B.A."/>
        </authorList>
    </citation>
    <scope>NUCLEOTIDE SEQUENCE [LARGE SCALE GENOMIC DNA]</scope>
    <source>
        <strain evidence="2">zdho120</strain>
    </source>
</reference>
<keyword evidence="2" id="KW-1185">Reference proteome</keyword>
<gene>
    <name evidence="1" type="ORF">PHMEG_00011938</name>
</gene>
<evidence type="ECO:0000313" key="1">
    <source>
        <dbReference type="EMBL" id="OWZ14564.1"/>
    </source>
</evidence>
<protein>
    <submittedName>
        <fullName evidence="1">Uncharacterized protein</fullName>
    </submittedName>
</protein>
<organism evidence="1 2">
    <name type="scientific">Phytophthora megakarya</name>
    <dbReference type="NCBI Taxonomy" id="4795"/>
    <lineage>
        <taxon>Eukaryota</taxon>
        <taxon>Sar</taxon>
        <taxon>Stramenopiles</taxon>
        <taxon>Oomycota</taxon>
        <taxon>Peronosporomycetes</taxon>
        <taxon>Peronosporales</taxon>
        <taxon>Peronosporaceae</taxon>
        <taxon>Phytophthora</taxon>
    </lineage>
</organism>
<dbReference type="STRING" id="4795.A0A225WAZ5"/>
<evidence type="ECO:0000313" key="2">
    <source>
        <dbReference type="Proteomes" id="UP000198211"/>
    </source>
</evidence>
<accession>A0A225WAZ5</accession>
<dbReference type="EMBL" id="NBNE01001309">
    <property type="protein sequence ID" value="OWZ14564.1"/>
    <property type="molecule type" value="Genomic_DNA"/>
</dbReference>
<sequence length="55" mass="6513">MGNKLHYLVDWELTLVPRETISKELVTQFNRDRHEFVRSTFIDDEAVEVNTFTAT</sequence>